<reference evidence="2 3" key="1">
    <citation type="submission" date="2023-02" db="EMBL/GenBank/DDBJ databases">
        <title>LHISI_Scaffold_Assembly.</title>
        <authorList>
            <person name="Stuart O.P."/>
            <person name="Cleave R."/>
            <person name="Magrath M.J.L."/>
            <person name="Mikheyev A.S."/>
        </authorList>
    </citation>
    <scope>NUCLEOTIDE SEQUENCE [LARGE SCALE GENOMIC DNA]</scope>
    <source>
        <strain evidence="2">Daus_M_001</strain>
        <tissue evidence="2">Leg muscle</tissue>
    </source>
</reference>
<evidence type="ECO:0000313" key="2">
    <source>
        <dbReference type="EMBL" id="KAJ8866885.1"/>
    </source>
</evidence>
<organism evidence="2 3">
    <name type="scientific">Dryococelus australis</name>
    <dbReference type="NCBI Taxonomy" id="614101"/>
    <lineage>
        <taxon>Eukaryota</taxon>
        <taxon>Metazoa</taxon>
        <taxon>Ecdysozoa</taxon>
        <taxon>Arthropoda</taxon>
        <taxon>Hexapoda</taxon>
        <taxon>Insecta</taxon>
        <taxon>Pterygota</taxon>
        <taxon>Neoptera</taxon>
        <taxon>Polyneoptera</taxon>
        <taxon>Phasmatodea</taxon>
        <taxon>Verophasmatodea</taxon>
        <taxon>Anareolatae</taxon>
        <taxon>Phasmatidae</taxon>
        <taxon>Eurycanthinae</taxon>
        <taxon>Dryococelus</taxon>
    </lineage>
</organism>
<keyword evidence="3" id="KW-1185">Reference proteome</keyword>
<accession>A0ABQ9G330</accession>
<evidence type="ECO:0000313" key="3">
    <source>
        <dbReference type="Proteomes" id="UP001159363"/>
    </source>
</evidence>
<name>A0ABQ9G330_9NEOP</name>
<dbReference type="Proteomes" id="UP001159363">
    <property type="component" value="Chromosome 15"/>
</dbReference>
<proteinExistence type="predicted"/>
<sequence>MQYVPSHAERISFKTIAESVPNASEPSSTEFTAAMILSDLRAIAMQKRLTRDHYKQSVEFDGDWTIWLRKEGCNDEFEEGKISTKFVGAHIALKLSSADNRRRKRVRQEVKGKEWGKKIKRTYKVYSRSKWRASSCWNHSKDSSAKKKKEESADLNHVRIIVKQMYPGTIYEVQVRYHKAFTTNLISSTNCFRSTESEPAFLKKSHQFYFAILKCKNWNGEIWAALNIAVFRADEVWNSAGMKGRGDGKTPRKPADQRHRPTRFPHAKIRRGPAGIEPGSPWWEESRLTAQPPWSSSNARQLSTELFARMSRNSELIGRGLCYEEIPAIRLELISEDNGKSGWPSQESDP</sequence>
<comment type="caution">
    <text evidence="2">The sequence shown here is derived from an EMBL/GenBank/DDBJ whole genome shotgun (WGS) entry which is preliminary data.</text>
</comment>
<dbReference type="EMBL" id="JARBHB010000016">
    <property type="protein sequence ID" value="KAJ8866885.1"/>
    <property type="molecule type" value="Genomic_DNA"/>
</dbReference>
<feature type="region of interest" description="Disordered" evidence="1">
    <location>
        <begin position="241"/>
        <end position="263"/>
    </location>
</feature>
<feature type="non-terminal residue" evidence="2">
    <location>
        <position position="350"/>
    </location>
</feature>
<protein>
    <submittedName>
        <fullName evidence="2">Uncharacterized protein</fullName>
    </submittedName>
</protein>
<feature type="compositionally biased region" description="Basic and acidic residues" evidence="1">
    <location>
        <begin position="244"/>
        <end position="259"/>
    </location>
</feature>
<gene>
    <name evidence="2" type="ORF">PR048_032747</name>
</gene>
<evidence type="ECO:0000256" key="1">
    <source>
        <dbReference type="SAM" id="MobiDB-lite"/>
    </source>
</evidence>